<dbReference type="Proteomes" id="UP000023152">
    <property type="component" value="Unassembled WGS sequence"/>
</dbReference>
<keyword evidence="1" id="KW-0472">Membrane</keyword>
<feature type="transmembrane region" description="Helical" evidence="1">
    <location>
        <begin position="882"/>
        <end position="903"/>
    </location>
</feature>
<gene>
    <name evidence="2" type="ORF">RFI_33022</name>
</gene>
<evidence type="ECO:0000313" key="2">
    <source>
        <dbReference type="EMBL" id="ETO04375.1"/>
    </source>
</evidence>
<keyword evidence="1" id="KW-0812">Transmembrane</keyword>
<proteinExistence type="predicted"/>
<dbReference type="AlphaFoldDB" id="X6LUK8"/>
<organism evidence="2 3">
    <name type="scientific">Reticulomyxa filosa</name>
    <dbReference type="NCBI Taxonomy" id="46433"/>
    <lineage>
        <taxon>Eukaryota</taxon>
        <taxon>Sar</taxon>
        <taxon>Rhizaria</taxon>
        <taxon>Retaria</taxon>
        <taxon>Foraminifera</taxon>
        <taxon>Monothalamids</taxon>
        <taxon>Reticulomyxidae</taxon>
        <taxon>Reticulomyxa</taxon>
    </lineage>
</organism>
<feature type="non-terminal residue" evidence="2">
    <location>
        <position position="910"/>
    </location>
</feature>
<protein>
    <submittedName>
        <fullName evidence="2">Uncharacterized protein</fullName>
    </submittedName>
</protein>
<evidence type="ECO:0000256" key="1">
    <source>
        <dbReference type="SAM" id="Phobius"/>
    </source>
</evidence>
<keyword evidence="1" id="KW-1133">Transmembrane helix</keyword>
<dbReference type="EMBL" id="ASPP01029435">
    <property type="protein sequence ID" value="ETO04375.1"/>
    <property type="molecule type" value="Genomic_DNA"/>
</dbReference>
<comment type="caution">
    <text evidence="2">The sequence shown here is derived from an EMBL/GenBank/DDBJ whole genome shotgun (WGS) entry which is preliminary data.</text>
</comment>
<accession>X6LUK8</accession>
<evidence type="ECO:0000313" key="3">
    <source>
        <dbReference type="Proteomes" id="UP000023152"/>
    </source>
</evidence>
<reference evidence="2 3" key="1">
    <citation type="journal article" date="2013" name="Curr. Biol.">
        <title>The Genome of the Foraminiferan Reticulomyxa filosa.</title>
        <authorList>
            <person name="Glockner G."/>
            <person name="Hulsmann N."/>
            <person name="Schleicher M."/>
            <person name="Noegel A.A."/>
            <person name="Eichinger L."/>
            <person name="Gallinger C."/>
            <person name="Pawlowski J."/>
            <person name="Sierra R."/>
            <person name="Euteneuer U."/>
            <person name="Pillet L."/>
            <person name="Moustafa A."/>
            <person name="Platzer M."/>
            <person name="Groth M."/>
            <person name="Szafranski K."/>
            <person name="Schliwa M."/>
        </authorList>
    </citation>
    <scope>NUCLEOTIDE SEQUENCE [LARGE SCALE GENOMIC DNA]</scope>
</reference>
<sequence>MVMEEQKMEWAWHLWNESDRARILEMMKAWSRCDVNFVSALNSKFKEASGNNVNEVQERQHKLRIMQLEYQAFRSATAVLALGHVLNPNQILSTEATDAQHVSWFEWAVKGQKEGIPSLKYLMKSHYALILKSVLSQLYLTLGRGAYAEARMFFDVIVSLDLPDRFAKEIDAMDICKQLAAFCLLHMIPFMDKQILMNGRIISHHQRDASCLTTFRGLPTDSHGASFVLSVPTQLSSDDVEYQTAHPKYHMSRCSACPRLYSPILLTKGITGHSARAEDTVAVHVAEEVMHALNMSRRAFDLFYKLVTKLSNPNESLDRLFELRNGLQSSDLRDVKHNVLQINVLFANVMSSEVCHEIVSETLGVLENMIAQLHPRAEQESLSAMLRDNHLMWINNLLQMALPWFANAPLHTSKDPDAYMGRLFNLTLQFRLECLFNIDRAVQYFVRLVVDRYEAYDKELQQIDEMAVEAKHAMDEERILQSKPKSLFGVKSKAKLQIDPDNSHSASSNARIDQMRRTVMTPEQLMLVCEAILQQVLVTHSESLLSSLLQFLNVGSGLGTQLLVRYDGIPQPREVRYTPLQTQIVVQWLTSLTTRSFFFCFIYSLSVCRCCCCCCYCYLVWEHLRANVDIGRVRSALPILITHSLLFVSSPPRQSANPCAELLSHLFVGLLPPRIVIDDEIIQLAMWIRDRRTLSNIYKCTYIYVYFQWNEQPITDLEPSTTSQMMVQVEASLMDTGTRLQLDKLFAKKTAVIVDDLSRLMFACFKSRYGTKETINAWGLRCLQWATAEMTSKDVAVVSAARQTASHALRLYCMVLEPFTLKAVAMLVQLIIRGLQLSQNVWDTYPREKRHARADPDILLVVRGVEALTVMLQAKKEWSKPIFRVVLVIFWVALTLLQCKIAVVQNASRK</sequence>
<keyword evidence="3" id="KW-1185">Reference proteome</keyword>
<name>X6LUK8_RETFI</name>